<name>A0A7W5P5R9_9ACTN</name>
<evidence type="ECO:0000313" key="2">
    <source>
        <dbReference type="EMBL" id="MBB3325688.1"/>
    </source>
</evidence>
<accession>A0A7W5P5R9</accession>
<protein>
    <submittedName>
        <fullName evidence="2">Energy-coupling factor transporter transmembrane protein EcfT</fullName>
    </submittedName>
</protein>
<dbReference type="AlphaFoldDB" id="A0A7W5P5R9"/>
<dbReference type="RefSeq" id="WP_183336743.1">
    <property type="nucleotide sequence ID" value="NZ_JACHZG010000001.1"/>
</dbReference>
<comment type="caution">
    <text evidence="2">The sequence shown here is derived from an EMBL/GenBank/DDBJ whole genome shotgun (WGS) entry which is preliminary data.</text>
</comment>
<evidence type="ECO:0000256" key="1">
    <source>
        <dbReference type="SAM" id="Phobius"/>
    </source>
</evidence>
<dbReference type="EMBL" id="JACHZG010000001">
    <property type="protein sequence ID" value="MBB3325688.1"/>
    <property type="molecule type" value="Genomic_DNA"/>
</dbReference>
<gene>
    <name evidence="2" type="ORF">FHX39_000632</name>
</gene>
<keyword evidence="1 2" id="KW-0812">Transmembrane</keyword>
<organism evidence="2 3">
    <name type="scientific">Microlunatus antarcticus</name>
    <dbReference type="NCBI Taxonomy" id="53388"/>
    <lineage>
        <taxon>Bacteria</taxon>
        <taxon>Bacillati</taxon>
        <taxon>Actinomycetota</taxon>
        <taxon>Actinomycetes</taxon>
        <taxon>Propionibacteriales</taxon>
        <taxon>Propionibacteriaceae</taxon>
        <taxon>Microlunatus</taxon>
    </lineage>
</organism>
<reference evidence="2 3" key="1">
    <citation type="submission" date="2020-08" db="EMBL/GenBank/DDBJ databases">
        <title>Sequencing the genomes of 1000 actinobacteria strains.</title>
        <authorList>
            <person name="Klenk H.-P."/>
        </authorList>
    </citation>
    <scope>NUCLEOTIDE SEQUENCE [LARGE SCALE GENOMIC DNA]</scope>
    <source>
        <strain evidence="2 3">DSM 11053</strain>
    </source>
</reference>
<sequence>MSTPGRVPRPRPRTGLAVQLGQTLLVLGVLVVLAGLFLQGGPYAVGIGVVVAVVGVVLFVVGLRRRPGAAGPGG</sequence>
<feature type="transmembrane region" description="Helical" evidence="1">
    <location>
        <begin position="16"/>
        <end position="37"/>
    </location>
</feature>
<proteinExistence type="predicted"/>
<evidence type="ECO:0000313" key="3">
    <source>
        <dbReference type="Proteomes" id="UP000565572"/>
    </source>
</evidence>
<keyword evidence="3" id="KW-1185">Reference proteome</keyword>
<keyword evidence="1" id="KW-0472">Membrane</keyword>
<feature type="transmembrane region" description="Helical" evidence="1">
    <location>
        <begin position="43"/>
        <end position="63"/>
    </location>
</feature>
<dbReference type="Proteomes" id="UP000565572">
    <property type="component" value="Unassembled WGS sequence"/>
</dbReference>
<keyword evidence="1" id="KW-1133">Transmembrane helix</keyword>